<keyword evidence="3" id="KW-1185">Reference proteome</keyword>
<gene>
    <name evidence="2" type="ORF">FRACA_260043</name>
</gene>
<sequence length="145" mass="15121">MIVPAARVIRLGLLLTVALAVPALAVAVGLRGGKGVLSAGLGIVIVVAFFTISKLAVGAVARRAPHHLLAAALGTYAVKIVLLGALLVAIQDSSALDLPAFAWSIFGGVFVWMGAELWVATHTRVPFYDPERPGAWDPARRPPAR</sequence>
<feature type="transmembrane region" description="Helical" evidence="1">
    <location>
        <begin position="68"/>
        <end position="88"/>
    </location>
</feature>
<evidence type="ECO:0000256" key="1">
    <source>
        <dbReference type="SAM" id="Phobius"/>
    </source>
</evidence>
<protein>
    <submittedName>
        <fullName evidence="2">Putative ATP synthase protein I</fullName>
    </submittedName>
</protein>
<dbReference type="AlphaFoldDB" id="A0A2I2KSG1"/>
<dbReference type="RefSeq" id="WP_101832240.1">
    <property type="nucleotide sequence ID" value="NZ_FZMO01000179.1"/>
</dbReference>
<keyword evidence="1" id="KW-0812">Transmembrane</keyword>
<keyword evidence="1" id="KW-1133">Transmembrane helix</keyword>
<name>A0A2I2KSG1_9ACTN</name>
<accession>A0A2I2KSG1</accession>
<organism evidence="2 3">
    <name type="scientific">Frankia canadensis</name>
    <dbReference type="NCBI Taxonomy" id="1836972"/>
    <lineage>
        <taxon>Bacteria</taxon>
        <taxon>Bacillati</taxon>
        <taxon>Actinomycetota</taxon>
        <taxon>Actinomycetes</taxon>
        <taxon>Frankiales</taxon>
        <taxon>Frankiaceae</taxon>
        <taxon>Frankia</taxon>
    </lineage>
</organism>
<keyword evidence="1" id="KW-0472">Membrane</keyword>
<dbReference type="Proteomes" id="UP000234331">
    <property type="component" value="Unassembled WGS sequence"/>
</dbReference>
<evidence type="ECO:0000313" key="3">
    <source>
        <dbReference type="Proteomes" id="UP000234331"/>
    </source>
</evidence>
<evidence type="ECO:0000313" key="2">
    <source>
        <dbReference type="EMBL" id="SNQ48590.1"/>
    </source>
</evidence>
<reference evidence="2 3" key="1">
    <citation type="submission" date="2017-06" db="EMBL/GenBank/DDBJ databases">
        <authorList>
            <person name="Kim H.J."/>
            <person name="Triplett B.A."/>
        </authorList>
    </citation>
    <scope>NUCLEOTIDE SEQUENCE [LARGE SCALE GENOMIC DNA]</scope>
    <source>
        <strain evidence="2">FRACA_ARgP5</strain>
    </source>
</reference>
<feature type="transmembrane region" description="Helical" evidence="1">
    <location>
        <begin position="35"/>
        <end position="56"/>
    </location>
</feature>
<dbReference type="OrthoDB" id="3217779at2"/>
<feature type="transmembrane region" description="Helical" evidence="1">
    <location>
        <begin position="100"/>
        <end position="119"/>
    </location>
</feature>
<dbReference type="EMBL" id="FZMO01000179">
    <property type="protein sequence ID" value="SNQ48590.1"/>
    <property type="molecule type" value="Genomic_DNA"/>
</dbReference>
<proteinExistence type="predicted"/>